<protein>
    <submittedName>
        <fullName evidence="1">Uncharacterized protein</fullName>
    </submittedName>
</protein>
<dbReference type="Proteomes" id="UP001177021">
    <property type="component" value="Unassembled WGS sequence"/>
</dbReference>
<sequence>MYLEVVNPYDVLQLLHSSQLLTEAYTSDKYKPATLNVRIIHNSKDETSVMFVGAVSSAFWPSSSRCMAGLDSLHGTSCSSWFCQNIQTLQSQTNFCKKEAEVGGSRCKLQAKQVSRCIITVNNACDG</sequence>
<gene>
    <name evidence="1" type="ORF">MILVUS5_LOCUS4640</name>
</gene>
<proteinExistence type="predicted"/>
<accession>A0ACB0IMF5</accession>
<dbReference type="EMBL" id="CASHSV030000002">
    <property type="protein sequence ID" value="CAJ2633561.1"/>
    <property type="molecule type" value="Genomic_DNA"/>
</dbReference>
<name>A0ACB0IMF5_TRIPR</name>
<keyword evidence="2" id="KW-1185">Reference proteome</keyword>
<reference evidence="1" key="1">
    <citation type="submission" date="2023-10" db="EMBL/GenBank/DDBJ databases">
        <authorList>
            <person name="Rodriguez Cubillos JULIANA M."/>
            <person name="De Vega J."/>
        </authorList>
    </citation>
    <scope>NUCLEOTIDE SEQUENCE</scope>
</reference>
<evidence type="ECO:0000313" key="1">
    <source>
        <dbReference type="EMBL" id="CAJ2633561.1"/>
    </source>
</evidence>
<organism evidence="1 2">
    <name type="scientific">Trifolium pratense</name>
    <name type="common">Red clover</name>
    <dbReference type="NCBI Taxonomy" id="57577"/>
    <lineage>
        <taxon>Eukaryota</taxon>
        <taxon>Viridiplantae</taxon>
        <taxon>Streptophyta</taxon>
        <taxon>Embryophyta</taxon>
        <taxon>Tracheophyta</taxon>
        <taxon>Spermatophyta</taxon>
        <taxon>Magnoliopsida</taxon>
        <taxon>eudicotyledons</taxon>
        <taxon>Gunneridae</taxon>
        <taxon>Pentapetalae</taxon>
        <taxon>rosids</taxon>
        <taxon>fabids</taxon>
        <taxon>Fabales</taxon>
        <taxon>Fabaceae</taxon>
        <taxon>Papilionoideae</taxon>
        <taxon>50 kb inversion clade</taxon>
        <taxon>NPAAA clade</taxon>
        <taxon>Hologalegina</taxon>
        <taxon>IRL clade</taxon>
        <taxon>Trifolieae</taxon>
        <taxon>Trifolium</taxon>
    </lineage>
</organism>
<evidence type="ECO:0000313" key="2">
    <source>
        <dbReference type="Proteomes" id="UP001177021"/>
    </source>
</evidence>
<comment type="caution">
    <text evidence="1">The sequence shown here is derived from an EMBL/GenBank/DDBJ whole genome shotgun (WGS) entry which is preliminary data.</text>
</comment>